<protein>
    <recommendedName>
        <fullName evidence="3">WG repeat-containing protein</fullName>
    </recommendedName>
</protein>
<gene>
    <name evidence="1" type="ORF">DWY69_30980</name>
</gene>
<organism evidence="1 2">
    <name type="scientific">Eisenbergiella massiliensis</name>
    <dbReference type="NCBI Taxonomy" id="1720294"/>
    <lineage>
        <taxon>Bacteria</taxon>
        <taxon>Bacillati</taxon>
        <taxon>Bacillota</taxon>
        <taxon>Clostridia</taxon>
        <taxon>Lachnospirales</taxon>
        <taxon>Lachnospiraceae</taxon>
        <taxon>Eisenbergiella</taxon>
    </lineage>
</organism>
<dbReference type="AlphaFoldDB" id="A0A3E3I2A6"/>
<proteinExistence type="predicted"/>
<dbReference type="Proteomes" id="UP000261166">
    <property type="component" value="Unassembled WGS sequence"/>
</dbReference>
<dbReference type="RefSeq" id="WP_117531919.1">
    <property type="nucleotide sequence ID" value="NZ_JBKXRP010000034.1"/>
</dbReference>
<comment type="caution">
    <text evidence="1">The sequence shown here is derived from an EMBL/GenBank/DDBJ whole genome shotgun (WGS) entry which is preliminary data.</text>
</comment>
<reference evidence="1 2" key="1">
    <citation type="submission" date="2018-08" db="EMBL/GenBank/DDBJ databases">
        <title>A genome reference for cultivated species of the human gut microbiota.</title>
        <authorList>
            <person name="Zou Y."/>
            <person name="Xue W."/>
            <person name="Luo G."/>
        </authorList>
    </citation>
    <scope>NUCLEOTIDE SEQUENCE [LARGE SCALE GENOMIC DNA]</scope>
    <source>
        <strain evidence="1 2">AF26-4BH</strain>
    </source>
</reference>
<evidence type="ECO:0000313" key="2">
    <source>
        <dbReference type="Proteomes" id="UP000261166"/>
    </source>
</evidence>
<evidence type="ECO:0000313" key="1">
    <source>
        <dbReference type="EMBL" id="RGE58719.1"/>
    </source>
</evidence>
<sequence>MKTLKKYDSFNSRRYGNPWVAIVSKDGKIDFTCKIGGYTGAYNKGEAGELYVSDPIEGAVYAYGQKDFRGKNGGYEYVQYINGHFMPVDKSNLSLALSNKK</sequence>
<accession>A0A3E3I2A6</accession>
<dbReference type="EMBL" id="QVLU01000067">
    <property type="protein sequence ID" value="RGE58719.1"/>
    <property type="molecule type" value="Genomic_DNA"/>
</dbReference>
<evidence type="ECO:0008006" key="3">
    <source>
        <dbReference type="Google" id="ProtNLM"/>
    </source>
</evidence>
<name>A0A3E3I2A6_9FIRM</name>
<dbReference type="OrthoDB" id="2086256at2"/>